<proteinExistence type="inferred from homology"/>
<gene>
    <name evidence="3" type="ORF">FHU36_004541</name>
</gene>
<dbReference type="InterPro" id="IPR011008">
    <property type="entry name" value="Dimeric_a/b-barrel"/>
</dbReference>
<dbReference type="PANTHER" id="PTHR35174:SF3">
    <property type="entry name" value="BLL7171 PROTEIN"/>
    <property type="match status" value="1"/>
</dbReference>
<evidence type="ECO:0000259" key="2">
    <source>
        <dbReference type="Pfam" id="PF03795"/>
    </source>
</evidence>
<organism evidence="3 4">
    <name type="scientific">Nonomuraea muscovyensis</name>
    <dbReference type="NCBI Taxonomy" id="1124761"/>
    <lineage>
        <taxon>Bacteria</taxon>
        <taxon>Bacillati</taxon>
        <taxon>Actinomycetota</taxon>
        <taxon>Actinomycetes</taxon>
        <taxon>Streptosporangiales</taxon>
        <taxon>Streptosporangiaceae</taxon>
        <taxon>Nonomuraea</taxon>
    </lineage>
</organism>
<dbReference type="EMBL" id="JACHJB010000002">
    <property type="protein sequence ID" value="MBB6347996.1"/>
    <property type="molecule type" value="Genomic_DNA"/>
</dbReference>
<sequence length="113" mass="12413">MRYMLIICDDESAPLGPAEIARLPGHIDWIEHMERSGVVLLGGERLRSSDDATSVRTRDGEVLISDGPFMETKEQIGGFALIECADLDAAVEAASRHPFAAHGVIEIRPVWQE</sequence>
<reference evidence="3 4" key="1">
    <citation type="submission" date="2020-08" db="EMBL/GenBank/DDBJ databases">
        <title>Sequencing the genomes of 1000 actinobacteria strains.</title>
        <authorList>
            <person name="Klenk H.-P."/>
        </authorList>
    </citation>
    <scope>NUCLEOTIDE SEQUENCE [LARGE SCALE GENOMIC DNA]</scope>
    <source>
        <strain evidence="3 4">DSM 45913</strain>
    </source>
</reference>
<name>A0A7X0C6H3_9ACTN</name>
<dbReference type="Proteomes" id="UP000583800">
    <property type="component" value="Unassembled WGS sequence"/>
</dbReference>
<dbReference type="AlphaFoldDB" id="A0A7X0C6H3"/>
<accession>A0A7X0C6H3</accession>
<dbReference type="InterPro" id="IPR005545">
    <property type="entry name" value="YCII"/>
</dbReference>
<evidence type="ECO:0000256" key="1">
    <source>
        <dbReference type="ARBA" id="ARBA00007689"/>
    </source>
</evidence>
<dbReference type="PANTHER" id="PTHR35174">
    <property type="entry name" value="BLL7171 PROTEIN-RELATED"/>
    <property type="match status" value="1"/>
</dbReference>
<evidence type="ECO:0000313" key="4">
    <source>
        <dbReference type="Proteomes" id="UP000583800"/>
    </source>
</evidence>
<protein>
    <recommendedName>
        <fullName evidence="2">YCII-related domain-containing protein</fullName>
    </recommendedName>
</protein>
<dbReference type="SUPFAM" id="SSF54909">
    <property type="entry name" value="Dimeric alpha+beta barrel"/>
    <property type="match status" value="1"/>
</dbReference>
<dbReference type="Pfam" id="PF03795">
    <property type="entry name" value="YCII"/>
    <property type="match status" value="1"/>
</dbReference>
<keyword evidence="4" id="KW-1185">Reference proteome</keyword>
<dbReference type="Gene3D" id="3.30.70.1060">
    <property type="entry name" value="Dimeric alpha+beta barrel"/>
    <property type="match status" value="1"/>
</dbReference>
<evidence type="ECO:0000313" key="3">
    <source>
        <dbReference type="EMBL" id="MBB6347996.1"/>
    </source>
</evidence>
<feature type="domain" description="YCII-related" evidence="2">
    <location>
        <begin position="1"/>
        <end position="112"/>
    </location>
</feature>
<comment type="similarity">
    <text evidence="1">Belongs to the YciI family.</text>
</comment>
<comment type="caution">
    <text evidence="3">The sequence shown here is derived from an EMBL/GenBank/DDBJ whole genome shotgun (WGS) entry which is preliminary data.</text>
</comment>